<dbReference type="RefSeq" id="WP_157695614.1">
    <property type="nucleotide sequence ID" value="NZ_LT629710.1"/>
</dbReference>
<organism evidence="1 2">
    <name type="scientific">Nakamurella panacisegetis</name>
    <dbReference type="NCBI Taxonomy" id="1090615"/>
    <lineage>
        <taxon>Bacteria</taxon>
        <taxon>Bacillati</taxon>
        <taxon>Actinomycetota</taxon>
        <taxon>Actinomycetes</taxon>
        <taxon>Nakamurellales</taxon>
        <taxon>Nakamurellaceae</taxon>
        <taxon>Nakamurella</taxon>
    </lineage>
</organism>
<dbReference type="EMBL" id="LT629710">
    <property type="protein sequence ID" value="SDP47329.1"/>
    <property type="molecule type" value="Genomic_DNA"/>
</dbReference>
<gene>
    <name evidence="1" type="ORF">SAMN04515671_4385</name>
</gene>
<protein>
    <submittedName>
        <fullName evidence="1">Uncharacterized protein</fullName>
    </submittedName>
</protein>
<keyword evidence="2" id="KW-1185">Reference proteome</keyword>
<reference evidence="1 2" key="1">
    <citation type="submission" date="2016-10" db="EMBL/GenBank/DDBJ databases">
        <authorList>
            <person name="de Groot N.N."/>
        </authorList>
    </citation>
    <scope>NUCLEOTIDE SEQUENCE [LARGE SCALE GENOMIC DNA]</scope>
    <source>
        <strain evidence="2">P4-7,KCTC 19426,CECT 7604</strain>
    </source>
</reference>
<evidence type="ECO:0000313" key="1">
    <source>
        <dbReference type="EMBL" id="SDP47329.1"/>
    </source>
</evidence>
<evidence type="ECO:0000313" key="2">
    <source>
        <dbReference type="Proteomes" id="UP000198741"/>
    </source>
</evidence>
<name>A0A1H0T045_9ACTN</name>
<dbReference type="OrthoDB" id="33091at2"/>
<sequence length="185" mass="19706">MNEPVVRATRRYSRSEETTPVRLRRSVPLLVLLMALLTMAGCSVDGSAARGASDPAPTFDTSPSAVVFAVGNLAPYNPSNQQASNGFEIHGDGTVTGDKVALGKKVPNEQLQQLARRADELGLLDQPDLGYPVYDAGELDLHLTLNGKTVNLSVTPSEVGSYSKAQSAARQAVRDFAELLRQAIA</sequence>
<accession>A0A1H0T045</accession>
<proteinExistence type="predicted"/>
<dbReference type="Proteomes" id="UP000198741">
    <property type="component" value="Chromosome I"/>
</dbReference>
<dbReference type="AlphaFoldDB" id="A0A1H0T045"/>